<organism evidence="2 3">
    <name type="scientific">Sulfitobacter sabulilitoris</name>
    <dbReference type="NCBI Taxonomy" id="2562655"/>
    <lineage>
        <taxon>Bacteria</taxon>
        <taxon>Pseudomonadati</taxon>
        <taxon>Pseudomonadota</taxon>
        <taxon>Alphaproteobacteria</taxon>
        <taxon>Rhodobacterales</taxon>
        <taxon>Roseobacteraceae</taxon>
        <taxon>Sulfitobacter</taxon>
    </lineage>
</organism>
<accession>A0A5S3PDC1</accession>
<sequence length="218" mass="23697">MRYDALTRAARTRHLAVLGGFHPAPGDDAPGDCKTLVLLGPDEPGFWPHLTASPEYRDGHPDPVDRWSRRVVNDWAGELGATAVFPFGGPPYLPFYRWALRTGRIHASPVRLLVHDEAGLFVSFRAALALDSHIDLPHPPPSPCDACAGQPCRTACPVDALDGAGYDVPACKTYLHSADGQTCMTQGCAVRRACPVSARFGRLPAQSAYHMQQFREAE</sequence>
<feature type="domain" description="4Fe-4S ferredoxin-type" evidence="1">
    <location>
        <begin position="135"/>
        <end position="166"/>
    </location>
</feature>
<name>A0A5S3PDC1_9RHOB</name>
<dbReference type="InterPro" id="IPR017896">
    <property type="entry name" value="4Fe4S_Fe-S-bd"/>
</dbReference>
<comment type="caution">
    <text evidence="2">The sequence shown here is derived from an EMBL/GenBank/DDBJ whole genome shotgun (WGS) entry which is preliminary data.</text>
</comment>
<dbReference type="Proteomes" id="UP000309550">
    <property type="component" value="Unassembled WGS sequence"/>
</dbReference>
<dbReference type="RefSeq" id="WP_138663694.1">
    <property type="nucleotide sequence ID" value="NZ_VANS01000008.1"/>
</dbReference>
<proteinExistence type="predicted"/>
<evidence type="ECO:0000259" key="1">
    <source>
        <dbReference type="PROSITE" id="PS51379"/>
    </source>
</evidence>
<gene>
    <name evidence="2" type="ORF">FDT80_17840</name>
</gene>
<evidence type="ECO:0000313" key="3">
    <source>
        <dbReference type="Proteomes" id="UP000309550"/>
    </source>
</evidence>
<reference evidence="2 3" key="1">
    <citation type="submission" date="2019-05" db="EMBL/GenBank/DDBJ databases">
        <title>Sulfitobacter sabulilitoris sp. nov., isolated from a marine sand.</title>
        <authorList>
            <person name="Yoon J.-H."/>
        </authorList>
    </citation>
    <scope>NUCLEOTIDE SEQUENCE [LARGE SCALE GENOMIC DNA]</scope>
    <source>
        <strain evidence="2 3">HSMS-29</strain>
    </source>
</reference>
<dbReference type="EMBL" id="VANS01000008">
    <property type="protein sequence ID" value="TMM49430.1"/>
    <property type="molecule type" value="Genomic_DNA"/>
</dbReference>
<evidence type="ECO:0000313" key="2">
    <source>
        <dbReference type="EMBL" id="TMM49430.1"/>
    </source>
</evidence>
<dbReference type="AlphaFoldDB" id="A0A5S3PDC1"/>
<dbReference type="OrthoDB" id="8279740at2"/>
<keyword evidence="3" id="KW-1185">Reference proteome</keyword>
<dbReference type="PROSITE" id="PS51379">
    <property type="entry name" value="4FE4S_FER_2"/>
    <property type="match status" value="1"/>
</dbReference>
<protein>
    <submittedName>
        <fullName evidence="2">Ferredoxin</fullName>
    </submittedName>
</protein>